<organism evidence="2 3">
    <name type="scientific">Azospirillum oleiclasticum</name>
    <dbReference type="NCBI Taxonomy" id="2735135"/>
    <lineage>
        <taxon>Bacteria</taxon>
        <taxon>Pseudomonadati</taxon>
        <taxon>Pseudomonadota</taxon>
        <taxon>Alphaproteobacteria</taxon>
        <taxon>Rhodospirillales</taxon>
        <taxon>Azospirillaceae</taxon>
        <taxon>Azospirillum</taxon>
    </lineage>
</organism>
<evidence type="ECO:0008006" key="4">
    <source>
        <dbReference type="Google" id="ProtNLM"/>
    </source>
</evidence>
<dbReference type="SUPFAM" id="SSF56219">
    <property type="entry name" value="DNase I-like"/>
    <property type="match status" value="1"/>
</dbReference>
<feature type="compositionally biased region" description="Basic and acidic residues" evidence="1">
    <location>
        <begin position="474"/>
        <end position="489"/>
    </location>
</feature>
<keyword evidence="3" id="KW-1185">Reference proteome</keyword>
<dbReference type="EMBL" id="JABFDB010000002">
    <property type="protein sequence ID" value="NYZ19206.1"/>
    <property type="molecule type" value="Genomic_DNA"/>
</dbReference>
<comment type="caution">
    <text evidence="2">The sequence shown here is derived from an EMBL/GenBank/DDBJ whole genome shotgun (WGS) entry which is preliminary data.</text>
</comment>
<sequence>MRDFIVFSWNLQVFGAERAQNNHMYVAEKVAEAIKLIDGWKTKPFIGFFLEVMGAKSSAKKTLELLMKSIEDTLAVNGKLIGKVVGCDASDNKEEHIIVISHRMTVEFSTLDVRSVIDKYVIEDVVKACLNLELINEAKKNSKSPSMGSLIPISIKTQDGQVANVVRSSRTSKPNPWLFGPPSGTPSTFDTLTKESEFDFTLSSMTNTTKDHLGLIKNMFINAKYSDRRKEIIAAAATREGSSLSADAVIELVVKNLGDGTNAYYSSPKIQDAMKFCRDPSWYRNGVICRCSALIGGADIRIAAIHAPGPKFSNVPEVPRSIKEAAAGKNIDILIGDFNVRSALGDADFVDCAKSWNTGTTISKSIMAFGESKWDRILLRTQSGLTCLTADPLLPGFGKGKEKDTIKELSDHGLVIGYITRAASNVSAFFRLGDDINPLTKRKGHDIDEDELRSDTDSDAEQSSMMTSHTRKPPGPDDRKKIFVAKKTESLSGGKGKPSADVIVAMSVKKKGAPGGTGQ</sequence>
<dbReference type="RefSeq" id="WP_180280979.1">
    <property type="nucleotide sequence ID" value="NZ_JABFDB010000002.1"/>
</dbReference>
<feature type="region of interest" description="Disordered" evidence="1">
    <location>
        <begin position="440"/>
        <end position="499"/>
    </location>
</feature>
<dbReference type="InterPro" id="IPR036691">
    <property type="entry name" value="Endo/exonu/phosph_ase_sf"/>
</dbReference>
<feature type="compositionally biased region" description="Acidic residues" evidence="1">
    <location>
        <begin position="447"/>
        <end position="460"/>
    </location>
</feature>
<proteinExistence type="predicted"/>
<protein>
    <recommendedName>
        <fullName evidence="4">Endonuclease/exonuclease/phosphatase domain-containing protein</fullName>
    </recommendedName>
</protein>
<evidence type="ECO:0000256" key="1">
    <source>
        <dbReference type="SAM" id="MobiDB-lite"/>
    </source>
</evidence>
<evidence type="ECO:0000313" key="3">
    <source>
        <dbReference type="Proteomes" id="UP000584642"/>
    </source>
</evidence>
<dbReference type="Proteomes" id="UP000584642">
    <property type="component" value="Unassembled WGS sequence"/>
</dbReference>
<gene>
    <name evidence="2" type="ORF">HND93_05735</name>
</gene>
<reference evidence="2 3" key="1">
    <citation type="submission" date="2020-05" db="EMBL/GenBank/DDBJ databases">
        <title>Azospirillum oleiclasticum sp. nov, a nitrogen-fixing and heavy crude oil-emulsifying bacterium isolated from the crude oil of Yumen Oilfield.</title>
        <authorList>
            <person name="Wu D."/>
            <person name="Cai M."/>
            <person name="Zhang X."/>
        </authorList>
    </citation>
    <scope>NUCLEOTIDE SEQUENCE [LARGE SCALE GENOMIC DNA]</scope>
    <source>
        <strain evidence="2 3">ROY-1-1-2</strain>
    </source>
</reference>
<accession>A0ABX2T7H3</accession>
<name>A0ABX2T7H3_9PROT</name>
<evidence type="ECO:0000313" key="2">
    <source>
        <dbReference type="EMBL" id="NYZ19206.1"/>
    </source>
</evidence>